<organism evidence="2 3">
    <name type="scientific">Corchorus capsularis</name>
    <name type="common">Jute</name>
    <dbReference type="NCBI Taxonomy" id="210143"/>
    <lineage>
        <taxon>Eukaryota</taxon>
        <taxon>Viridiplantae</taxon>
        <taxon>Streptophyta</taxon>
        <taxon>Embryophyta</taxon>
        <taxon>Tracheophyta</taxon>
        <taxon>Spermatophyta</taxon>
        <taxon>Magnoliopsida</taxon>
        <taxon>eudicotyledons</taxon>
        <taxon>Gunneridae</taxon>
        <taxon>Pentapetalae</taxon>
        <taxon>rosids</taxon>
        <taxon>malvids</taxon>
        <taxon>Malvales</taxon>
        <taxon>Malvaceae</taxon>
        <taxon>Grewioideae</taxon>
        <taxon>Apeibeae</taxon>
        <taxon>Corchorus</taxon>
    </lineage>
</organism>
<dbReference type="Proteomes" id="UP000188268">
    <property type="component" value="Unassembled WGS sequence"/>
</dbReference>
<evidence type="ECO:0000313" key="2">
    <source>
        <dbReference type="EMBL" id="OMO53317.1"/>
    </source>
</evidence>
<reference evidence="2 3" key="1">
    <citation type="submission" date="2013-09" db="EMBL/GenBank/DDBJ databases">
        <title>Corchorus capsularis genome sequencing.</title>
        <authorList>
            <person name="Alam M."/>
            <person name="Haque M.S."/>
            <person name="Islam M.S."/>
            <person name="Emdad E.M."/>
            <person name="Islam M.M."/>
            <person name="Ahmed B."/>
            <person name="Halim A."/>
            <person name="Hossen Q.M.M."/>
            <person name="Hossain M.Z."/>
            <person name="Ahmed R."/>
            <person name="Khan M.M."/>
            <person name="Islam R."/>
            <person name="Rashid M.M."/>
            <person name="Khan S.A."/>
            <person name="Rahman M.S."/>
            <person name="Alam M."/>
        </authorList>
    </citation>
    <scope>NUCLEOTIDE SEQUENCE [LARGE SCALE GENOMIC DNA]</scope>
    <source>
        <strain evidence="3">cv. CVL-1</strain>
        <tissue evidence="2">Whole seedling</tissue>
    </source>
</reference>
<dbReference type="AlphaFoldDB" id="A0A1R3G5I6"/>
<evidence type="ECO:0000256" key="1">
    <source>
        <dbReference type="SAM" id="MobiDB-lite"/>
    </source>
</evidence>
<sequence>MAMMKQAKIGFLMRWVKSDNSKRQEKRGNRATKKRKPPPPPLKGKQSQKEYFVYLNKAVPA</sequence>
<keyword evidence="3" id="KW-1185">Reference proteome</keyword>
<name>A0A1R3G5I6_COCAP</name>
<accession>A0A1R3G5I6</accession>
<gene>
    <name evidence="2" type="ORF">CCACVL1_28731</name>
</gene>
<dbReference type="Gramene" id="OMO53317">
    <property type="protein sequence ID" value="OMO53317"/>
    <property type="gene ID" value="CCACVL1_28731"/>
</dbReference>
<dbReference type="EMBL" id="AWWV01015210">
    <property type="protein sequence ID" value="OMO53317.1"/>
    <property type="molecule type" value="Genomic_DNA"/>
</dbReference>
<proteinExistence type="predicted"/>
<feature type="compositionally biased region" description="Basic and acidic residues" evidence="1">
    <location>
        <begin position="16"/>
        <end position="28"/>
    </location>
</feature>
<feature type="region of interest" description="Disordered" evidence="1">
    <location>
        <begin position="1"/>
        <end position="49"/>
    </location>
</feature>
<protein>
    <submittedName>
        <fullName evidence="2">Uncharacterized protein</fullName>
    </submittedName>
</protein>
<evidence type="ECO:0000313" key="3">
    <source>
        <dbReference type="Proteomes" id="UP000188268"/>
    </source>
</evidence>
<comment type="caution">
    <text evidence="2">The sequence shown here is derived from an EMBL/GenBank/DDBJ whole genome shotgun (WGS) entry which is preliminary data.</text>
</comment>